<accession>A0A6J5LD81</accession>
<gene>
    <name evidence="1" type="ORF">UFOVP115_81</name>
</gene>
<evidence type="ECO:0000313" key="1">
    <source>
        <dbReference type="EMBL" id="CAB4129669.1"/>
    </source>
</evidence>
<organism evidence="1">
    <name type="scientific">uncultured Caudovirales phage</name>
    <dbReference type="NCBI Taxonomy" id="2100421"/>
    <lineage>
        <taxon>Viruses</taxon>
        <taxon>Duplodnaviria</taxon>
        <taxon>Heunggongvirae</taxon>
        <taxon>Uroviricota</taxon>
        <taxon>Caudoviricetes</taxon>
        <taxon>Peduoviridae</taxon>
        <taxon>Maltschvirus</taxon>
        <taxon>Maltschvirus maltsch</taxon>
    </lineage>
</organism>
<protein>
    <submittedName>
        <fullName evidence="1">Uncharacterized protein</fullName>
    </submittedName>
</protein>
<proteinExistence type="predicted"/>
<reference evidence="1" key="1">
    <citation type="submission" date="2020-04" db="EMBL/GenBank/DDBJ databases">
        <authorList>
            <person name="Chiriac C."/>
            <person name="Salcher M."/>
            <person name="Ghai R."/>
            <person name="Kavagutti S V."/>
        </authorList>
    </citation>
    <scope>NUCLEOTIDE SEQUENCE</scope>
</reference>
<dbReference type="EMBL" id="LR796236">
    <property type="protein sequence ID" value="CAB4129669.1"/>
    <property type="molecule type" value="Genomic_DNA"/>
</dbReference>
<name>A0A6J5LD81_9CAUD</name>
<sequence length="166" mass="18896">MAEKEEQEPYFRLLVCKNCRTIDELPPAEEDPGDILLNLTVERHGENHYGRLWNVPKAIWMTAELKEDVVKQLSGGESGAGLGLPFYNTRMQFAEDAMTCYSLHNRPSGQCADYKSDKKKLSAGTEKMRKSERLDAYSGPQVYLCDFCPVKSYNMQKFNDEKGISN</sequence>